<feature type="domain" description="RNase H type-1" evidence="3">
    <location>
        <begin position="327"/>
        <end position="379"/>
    </location>
</feature>
<feature type="domain" description="Reverse transcriptase" evidence="2">
    <location>
        <begin position="195"/>
        <end position="267"/>
    </location>
</feature>
<dbReference type="EMBL" id="JAJFAZ020000002">
    <property type="protein sequence ID" value="KAI5343085.1"/>
    <property type="molecule type" value="Genomic_DNA"/>
</dbReference>
<dbReference type="AlphaFoldDB" id="A0AAD4WGH0"/>
<feature type="region of interest" description="Disordered" evidence="1">
    <location>
        <begin position="104"/>
        <end position="182"/>
    </location>
</feature>
<name>A0AAD4WGH0_PRUDU</name>
<reference evidence="4 5" key="1">
    <citation type="journal article" date="2022" name="G3 (Bethesda)">
        <title>Whole-genome sequence and methylome profiling of the almond [Prunus dulcis (Mill.) D.A. Webb] cultivar 'Nonpareil'.</title>
        <authorList>
            <person name="D'Amico-Willman K.M."/>
            <person name="Ouma W.Z."/>
            <person name="Meulia T."/>
            <person name="Sideli G.M."/>
            <person name="Gradziel T.M."/>
            <person name="Fresnedo-Ramirez J."/>
        </authorList>
    </citation>
    <scope>NUCLEOTIDE SEQUENCE [LARGE SCALE GENOMIC DNA]</scope>
    <source>
        <strain evidence="4">Clone GOH B32 T37-40</strain>
    </source>
</reference>
<dbReference type="InterPro" id="IPR036397">
    <property type="entry name" value="RNaseH_sf"/>
</dbReference>
<keyword evidence="5" id="KW-1185">Reference proteome</keyword>
<comment type="caution">
    <text evidence="4">The sequence shown here is derived from an EMBL/GenBank/DDBJ whole genome shotgun (WGS) entry which is preliminary data.</text>
</comment>
<dbReference type="InterPro" id="IPR043128">
    <property type="entry name" value="Rev_trsase/Diguanyl_cyclase"/>
</dbReference>
<dbReference type="InterPro" id="IPR000477">
    <property type="entry name" value="RT_dom"/>
</dbReference>
<dbReference type="PANTHER" id="PTHR24559">
    <property type="entry name" value="TRANSPOSON TY3-I GAG-POL POLYPROTEIN"/>
    <property type="match status" value="1"/>
</dbReference>
<dbReference type="InterPro" id="IPR053134">
    <property type="entry name" value="RNA-dir_DNA_polymerase"/>
</dbReference>
<dbReference type="CDD" id="cd00303">
    <property type="entry name" value="retropepsin_like"/>
    <property type="match status" value="1"/>
</dbReference>
<evidence type="ECO:0000259" key="2">
    <source>
        <dbReference type="Pfam" id="PF00078"/>
    </source>
</evidence>
<dbReference type="GO" id="GO:0004523">
    <property type="term" value="F:RNA-DNA hybrid ribonuclease activity"/>
    <property type="evidence" value="ECO:0007669"/>
    <property type="project" value="InterPro"/>
</dbReference>
<feature type="region of interest" description="Disordered" evidence="1">
    <location>
        <begin position="397"/>
        <end position="462"/>
    </location>
</feature>
<dbReference type="Gene3D" id="3.30.420.10">
    <property type="entry name" value="Ribonuclease H-like superfamily/Ribonuclease H"/>
    <property type="match status" value="1"/>
</dbReference>
<gene>
    <name evidence="4" type="ORF">L3X38_010961</name>
</gene>
<dbReference type="PANTHER" id="PTHR24559:SF444">
    <property type="entry name" value="REVERSE TRANSCRIPTASE DOMAIN-CONTAINING PROTEIN"/>
    <property type="match status" value="1"/>
</dbReference>
<accession>A0AAD4WGH0</accession>
<dbReference type="Proteomes" id="UP001054821">
    <property type="component" value="Chromosome 2"/>
</dbReference>
<dbReference type="CDD" id="cd01647">
    <property type="entry name" value="RT_LTR"/>
    <property type="match status" value="1"/>
</dbReference>
<dbReference type="SUPFAM" id="SSF56672">
    <property type="entry name" value="DNA/RNA polymerases"/>
    <property type="match status" value="1"/>
</dbReference>
<evidence type="ECO:0000313" key="4">
    <source>
        <dbReference type="EMBL" id="KAI5343085.1"/>
    </source>
</evidence>
<sequence length="462" mass="50589">MVDRVHADEGSAANILQLAVIQQMGLEAKINKSAKSLTDFNGATTVTVGTIDLDVYSPSVISSQTFMVIDEVSPYNGILRRPWIGKINAITSATHQKIRYPVPGGGISQINSNQDNGEEMLSSKAEERQANTVPPCESGRSKGSRTSRGESRSRFWTPSRPERKGNSYSPIAIKESGPSRGNPSGEWLANVVLVAKKDKGLWRVYVDYTDLNKACPKDNFPLPRIDQLVDSTSGNQLLIFMDAYSGYNQIMMHEDDKAKTSFIIERGEDLYIYLAVSDSAVSSALIRGRAGGTTSAEEEKMVTKSKEKSRRFPTDSNLPKDMWQLHVDGASNHKGAGAGVVIITSDGTLLEQAITLGFSTSNNEAEYEALLAGLHLAKETDDQEISHLFRLPADHESSLRRVHGKASKNDPVPRQSPRTSERISYFHHPTSSTGREHSCRCVGKPRVSAGHPVQTLHPSQTP</sequence>
<protein>
    <recommendedName>
        <fullName evidence="6">RNase H type-1 domain-containing protein</fullName>
    </recommendedName>
</protein>
<proteinExistence type="predicted"/>
<evidence type="ECO:0000256" key="1">
    <source>
        <dbReference type="SAM" id="MobiDB-lite"/>
    </source>
</evidence>
<dbReference type="InterPro" id="IPR002156">
    <property type="entry name" value="RNaseH_domain"/>
</dbReference>
<evidence type="ECO:0008006" key="6">
    <source>
        <dbReference type="Google" id="ProtNLM"/>
    </source>
</evidence>
<dbReference type="Pfam" id="PF13456">
    <property type="entry name" value="RVT_3"/>
    <property type="match status" value="1"/>
</dbReference>
<dbReference type="Pfam" id="PF00078">
    <property type="entry name" value="RVT_1"/>
    <property type="match status" value="1"/>
</dbReference>
<dbReference type="InterPro" id="IPR043502">
    <property type="entry name" value="DNA/RNA_pol_sf"/>
</dbReference>
<evidence type="ECO:0000259" key="3">
    <source>
        <dbReference type="Pfam" id="PF13456"/>
    </source>
</evidence>
<dbReference type="Gene3D" id="3.10.10.10">
    <property type="entry name" value="HIV Type 1 Reverse Transcriptase, subunit A, domain 1"/>
    <property type="match status" value="1"/>
</dbReference>
<evidence type="ECO:0000313" key="5">
    <source>
        <dbReference type="Proteomes" id="UP001054821"/>
    </source>
</evidence>
<organism evidence="4 5">
    <name type="scientific">Prunus dulcis</name>
    <name type="common">Almond</name>
    <name type="synonym">Amygdalus dulcis</name>
    <dbReference type="NCBI Taxonomy" id="3755"/>
    <lineage>
        <taxon>Eukaryota</taxon>
        <taxon>Viridiplantae</taxon>
        <taxon>Streptophyta</taxon>
        <taxon>Embryophyta</taxon>
        <taxon>Tracheophyta</taxon>
        <taxon>Spermatophyta</taxon>
        <taxon>Magnoliopsida</taxon>
        <taxon>eudicotyledons</taxon>
        <taxon>Gunneridae</taxon>
        <taxon>Pentapetalae</taxon>
        <taxon>rosids</taxon>
        <taxon>fabids</taxon>
        <taxon>Rosales</taxon>
        <taxon>Rosaceae</taxon>
        <taxon>Amygdaloideae</taxon>
        <taxon>Amygdaleae</taxon>
        <taxon>Prunus</taxon>
    </lineage>
</organism>
<dbReference type="Gene3D" id="3.30.70.270">
    <property type="match status" value="1"/>
</dbReference>
<dbReference type="GO" id="GO:0003676">
    <property type="term" value="F:nucleic acid binding"/>
    <property type="evidence" value="ECO:0007669"/>
    <property type="project" value="InterPro"/>
</dbReference>